<dbReference type="SMART" id="SM00268">
    <property type="entry name" value="ACTIN"/>
    <property type="match status" value="1"/>
</dbReference>
<organism evidence="3 4">
    <name type="scientific">Serendipita indica (strain DSM 11827)</name>
    <name type="common">Root endophyte fungus</name>
    <name type="synonym">Piriformospora indica</name>
    <dbReference type="NCBI Taxonomy" id="1109443"/>
    <lineage>
        <taxon>Eukaryota</taxon>
        <taxon>Fungi</taxon>
        <taxon>Dikarya</taxon>
        <taxon>Basidiomycota</taxon>
        <taxon>Agaricomycotina</taxon>
        <taxon>Agaricomycetes</taxon>
        <taxon>Sebacinales</taxon>
        <taxon>Serendipitaceae</taxon>
        <taxon>Serendipita</taxon>
    </lineage>
</organism>
<dbReference type="HOGENOM" id="CLU_006974_0_1_1"/>
<feature type="region of interest" description="Disordered" evidence="2">
    <location>
        <begin position="44"/>
        <end position="66"/>
    </location>
</feature>
<evidence type="ECO:0000256" key="1">
    <source>
        <dbReference type="RuleBase" id="RU000487"/>
    </source>
</evidence>
<sequence length="687" mass="77355">MAAADPPNGGNQLSFSGFYAIPPLPAASTMSMYMHREEQHSWFHSASNKRKHDALEDSVEASADEKRGRNTVVIHPGSRWLRIGRASDILPCTVPNVIARRTRNAKKLEFHCGIRRPIPLRADEEGDTMEDVENATEDVEKPPPEPSEVDEGTARLAAFKTAFKDRLRTLGVRYQPGASESGANFNRGQTSEKIPDHNDSQRITWITSVPPDKTTFFGHDVFLLSDKILKDFEVHWPFRGIRLNCDDRSELPAVLNDIVDIWTNALEQELEIKRANFKASHFQNMGAVLVVPDLADRVYIKELVQILMVDMGFKQVAVHQEGVSATYGAQMSNACVIDVGAVKSTVCCVEDGLILPDTRIVLNVGGDDITETFYVLMQQSCFPYKEMDLSRLYDWNLMQDLKHQYCTFMIDISGARPYDLIVRRPEMPTEKYKYKMYDEYMVAPSVLFETGVIWFAEKRKRWRPLWNPDVQEDLSNAPIEEMTFAMKLSTDHILKDIARETAEALAQRAAMEVDNAGEEGKANVPAPLDIPSRKRVVTNFRTESPPLVLPEDMTFPGELPIDIPFETSKLPLDVAVFNSARGASENATATIVSKFLENVLLVGGGSLVPGLAYMLQTRLRAIAVAFYGADLEKISVVQTPKELDSRVIVWKGASILARLETSSEFWITQKDWDRLGMRAFRDRSLFL</sequence>
<protein>
    <submittedName>
        <fullName evidence="3">Related to ARP8-Actin-related protein</fullName>
    </submittedName>
</protein>
<dbReference type="eggNOG" id="KOG0797">
    <property type="taxonomic scope" value="Eukaryota"/>
</dbReference>
<comment type="caution">
    <text evidence="3">The sequence shown here is derived from an EMBL/GenBank/DDBJ whole genome shotgun (WGS) entry which is preliminary data.</text>
</comment>
<dbReference type="FunCoup" id="G4TIN4">
    <property type="interactions" value="549"/>
</dbReference>
<dbReference type="Proteomes" id="UP000007148">
    <property type="component" value="Unassembled WGS sequence"/>
</dbReference>
<dbReference type="InParanoid" id="G4TIN4"/>
<dbReference type="CDD" id="cd10206">
    <property type="entry name" value="ASKHA_NBD_Arp8-like"/>
    <property type="match status" value="1"/>
</dbReference>
<dbReference type="InterPro" id="IPR043129">
    <property type="entry name" value="ATPase_NBD"/>
</dbReference>
<evidence type="ECO:0000313" key="3">
    <source>
        <dbReference type="EMBL" id="CCA71177.1"/>
    </source>
</evidence>
<name>G4TIN4_SERID</name>
<proteinExistence type="inferred from homology"/>
<dbReference type="Pfam" id="PF00022">
    <property type="entry name" value="Actin"/>
    <property type="match status" value="2"/>
</dbReference>
<dbReference type="PANTHER" id="PTHR11937">
    <property type="entry name" value="ACTIN"/>
    <property type="match status" value="1"/>
</dbReference>
<feature type="region of interest" description="Disordered" evidence="2">
    <location>
        <begin position="125"/>
        <end position="150"/>
    </location>
</feature>
<dbReference type="Gene3D" id="3.90.640.10">
    <property type="entry name" value="Actin, Chain A, domain 4"/>
    <property type="match status" value="1"/>
</dbReference>
<dbReference type="STRING" id="1109443.G4TIN4"/>
<gene>
    <name evidence="3" type="ORF">PIIN_05113</name>
</gene>
<dbReference type="OMA" id="AYKCMWA"/>
<evidence type="ECO:0000256" key="2">
    <source>
        <dbReference type="SAM" id="MobiDB-lite"/>
    </source>
</evidence>
<keyword evidence="4" id="KW-1185">Reference proteome</keyword>
<accession>G4TIN4</accession>
<dbReference type="AlphaFoldDB" id="G4TIN4"/>
<dbReference type="Gene3D" id="3.30.420.40">
    <property type="match status" value="3"/>
</dbReference>
<dbReference type="OrthoDB" id="5572108at2759"/>
<dbReference type="SUPFAM" id="SSF53067">
    <property type="entry name" value="Actin-like ATPase domain"/>
    <property type="match status" value="2"/>
</dbReference>
<comment type="similarity">
    <text evidence="1">Belongs to the actin family.</text>
</comment>
<dbReference type="EMBL" id="CAFZ01000109">
    <property type="protein sequence ID" value="CCA71177.1"/>
    <property type="molecule type" value="Genomic_DNA"/>
</dbReference>
<dbReference type="InterPro" id="IPR004000">
    <property type="entry name" value="Actin"/>
</dbReference>
<reference evidence="3 4" key="1">
    <citation type="journal article" date="2011" name="PLoS Pathog.">
        <title>Endophytic Life Strategies Decoded by Genome and Transcriptome Analyses of the Mutualistic Root Symbiont Piriformospora indica.</title>
        <authorList>
            <person name="Zuccaro A."/>
            <person name="Lahrmann U."/>
            <person name="Guldener U."/>
            <person name="Langen G."/>
            <person name="Pfiffi S."/>
            <person name="Biedenkopf D."/>
            <person name="Wong P."/>
            <person name="Samans B."/>
            <person name="Grimm C."/>
            <person name="Basiewicz M."/>
            <person name="Murat C."/>
            <person name="Martin F."/>
            <person name="Kogel K.H."/>
        </authorList>
    </citation>
    <scope>NUCLEOTIDE SEQUENCE [LARGE SCALE GENOMIC DNA]</scope>
    <source>
        <strain evidence="3 4">DSM 11827</strain>
    </source>
</reference>
<evidence type="ECO:0000313" key="4">
    <source>
        <dbReference type="Proteomes" id="UP000007148"/>
    </source>
</evidence>
<feature type="compositionally biased region" description="Acidic residues" evidence="2">
    <location>
        <begin position="125"/>
        <end position="137"/>
    </location>
</feature>